<feature type="transmembrane region" description="Helical" evidence="8">
    <location>
        <begin position="187"/>
        <end position="205"/>
    </location>
</feature>
<evidence type="ECO:0000256" key="7">
    <source>
        <dbReference type="ARBA" id="ARBA00023136"/>
    </source>
</evidence>
<reference evidence="9 10" key="1">
    <citation type="submission" date="2018-08" db="EMBL/GenBank/DDBJ databases">
        <title>Paenibacillus sp. M4BSY-1, whole genome shotgun sequence.</title>
        <authorList>
            <person name="Tuo L."/>
        </authorList>
    </citation>
    <scope>NUCLEOTIDE SEQUENCE [LARGE SCALE GENOMIC DNA]</scope>
    <source>
        <strain evidence="9 10">M4BSY-1</strain>
    </source>
</reference>
<dbReference type="AlphaFoldDB" id="A0A371PH72"/>
<evidence type="ECO:0000256" key="4">
    <source>
        <dbReference type="ARBA" id="ARBA00022544"/>
    </source>
</evidence>
<gene>
    <name evidence="9" type="ORF">DX130_15150</name>
</gene>
<accession>A0A371PH72</accession>
<dbReference type="Pfam" id="PF03845">
    <property type="entry name" value="Spore_permease"/>
    <property type="match status" value="1"/>
</dbReference>
<evidence type="ECO:0000256" key="6">
    <source>
        <dbReference type="ARBA" id="ARBA00022989"/>
    </source>
</evidence>
<feature type="transmembrane region" description="Helical" evidence="8">
    <location>
        <begin position="41"/>
        <end position="62"/>
    </location>
</feature>
<feature type="transmembrane region" description="Helical" evidence="8">
    <location>
        <begin position="272"/>
        <end position="291"/>
    </location>
</feature>
<feature type="transmembrane region" description="Helical" evidence="8">
    <location>
        <begin position="148"/>
        <end position="167"/>
    </location>
</feature>
<organism evidence="9 10">
    <name type="scientific">Paenibacillus paeoniae</name>
    <dbReference type="NCBI Taxonomy" id="2292705"/>
    <lineage>
        <taxon>Bacteria</taxon>
        <taxon>Bacillati</taxon>
        <taxon>Bacillota</taxon>
        <taxon>Bacilli</taxon>
        <taxon>Bacillales</taxon>
        <taxon>Paenibacillaceae</taxon>
        <taxon>Paenibacillus</taxon>
    </lineage>
</organism>
<keyword evidence="5 8" id="KW-0812">Transmembrane</keyword>
<evidence type="ECO:0000313" key="10">
    <source>
        <dbReference type="Proteomes" id="UP000261905"/>
    </source>
</evidence>
<dbReference type="EMBL" id="QUBQ01000002">
    <property type="protein sequence ID" value="REK74976.1"/>
    <property type="molecule type" value="Genomic_DNA"/>
</dbReference>
<feature type="transmembrane region" description="Helical" evidence="8">
    <location>
        <begin position="121"/>
        <end position="139"/>
    </location>
</feature>
<comment type="subcellular location">
    <subcellularLocation>
        <location evidence="1">Membrane</location>
        <topology evidence="1">Multi-pass membrane protein</topology>
    </subcellularLocation>
</comment>
<feature type="transmembrane region" description="Helical" evidence="8">
    <location>
        <begin position="333"/>
        <end position="356"/>
    </location>
</feature>
<dbReference type="OrthoDB" id="2381188at2"/>
<keyword evidence="10" id="KW-1185">Reference proteome</keyword>
<feature type="transmembrane region" description="Helical" evidence="8">
    <location>
        <begin position="303"/>
        <end position="321"/>
    </location>
</feature>
<evidence type="ECO:0000256" key="8">
    <source>
        <dbReference type="SAM" id="Phobius"/>
    </source>
</evidence>
<comment type="similarity">
    <text evidence="2">Belongs to the amino acid-polyamine-organocation (APC) superfamily. Spore germination protein (SGP) (TC 2.A.3.9) family.</text>
</comment>
<keyword evidence="6 8" id="KW-1133">Transmembrane helix</keyword>
<name>A0A371PH72_9BACL</name>
<dbReference type="GO" id="GO:0009847">
    <property type="term" value="P:spore germination"/>
    <property type="evidence" value="ECO:0007669"/>
    <property type="project" value="InterPro"/>
</dbReference>
<sequence>MKNGGDKINFSQVFMMFSLMNGLASHVIVNPMILDASGRDSWITALVSGGVFLIWMLLLYVIMKRSGQQHWKSWLSSRVSPFVAWLLVIPIIIQMYLIGGMTVIHTATWHITNYLPYTPKLLMVSCLILFCSAIVLWGIRVIAIVSGVLLPIVAGLGIFVSALNGPHKDYALLRPILEHGMQPVVDGMVYAGAGYVELLALIVLQHHLKSKIKLWQLLLYGIFSIMITLGPIIGAITEFGPVEASHQMTSPYEQWRLVQAGQFIEHLDFLSIFQWLSGASIRISLSVFLLVELLQFKRKKGKYWAIIVIMLSYTILTQVKVNEYSFYIWMYKYYMPISLTVLLALSFIWMIVALIAGTAKREEAT</sequence>
<dbReference type="GO" id="GO:0016020">
    <property type="term" value="C:membrane"/>
    <property type="evidence" value="ECO:0007669"/>
    <property type="project" value="UniProtKB-SubCell"/>
</dbReference>
<evidence type="ECO:0000256" key="3">
    <source>
        <dbReference type="ARBA" id="ARBA00022448"/>
    </source>
</evidence>
<protein>
    <submittedName>
        <fullName evidence="9">Spore gernimation protein</fullName>
    </submittedName>
</protein>
<evidence type="ECO:0000256" key="2">
    <source>
        <dbReference type="ARBA" id="ARBA00007998"/>
    </source>
</evidence>
<keyword evidence="4" id="KW-0309">Germination</keyword>
<keyword evidence="3" id="KW-0813">Transport</keyword>
<dbReference type="PANTHER" id="PTHR34975">
    <property type="entry name" value="SPORE GERMINATION PROTEIN A2"/>
    <property type="match status" value="1"/>
</dbReference>
<dbReference type="PANTHER" id="PTHR34975:SF2">
    <property type="entry name" value="SPORE GERMINATION PROTEIN A2"/>
    <property type="match status" value="1"/>
</dbReference>
<proteinExistence type="inferred from homology"/>
<dbReference type="NCBIfam" id="TIGR00912">
    <property type="entry name" value="2A0309"/>
    <property type="match status" value="1"/>
</dbReference>
<dbReference type="InterPro" id="IPR004761">
    <property type="entry name" value="Spore_GerAB"/>
</dbReference>
<dbReference type="Proteomes" id="UP000261905">
    <property type="component" value="Unassembled WGS sequence"/>
</dbReference>
<feature type="transmembrane region" description="Helical" evidence="8">
    <location>
        <begin position="12"/>
        <end position="29"/>
    </location>
</feature>
<evidence type="ECO:0000256" key="5">
    <source>
        <dbReference type="ARBA" id="ARBA00022692"/>
    </source>
</evidence>
<comment type="caution">
    <text evidence="9">The sequence shown here is derived from an EMBL/GenBank/DDBJ whole genome shotgun (WGS) entry which is preliminary data.</text>
</comment>
<feature type="transmembrane region" description="Helical" evidence="8">
    <location>
        <begin position="217"/>
        <end position="236"/>
    </location>
</feature>
<feature type="transmembrane region" description="Helical" evidence="8">
    <location>
        <begin position="82"/>
        <end position="109"/>
    </location>
</feature>
<evidence type="ECO:0000256" key="1">
    <source>
        <dbReference type="ARBA" id="ARBA00004141"/>
    </source>
</evidence>
<keyword evidence="7 8" id="KW-0472">Membrane</keyword>
<evidence type="ECO:0000313" key="9">
    <source>
        <dbReference type="EMBL" id="REK74976.1"/>
    </source>
</evidence>